<evidence type="ECO:0000259" key="6">
    <source>
        <dbReference type="Pfam" id="PF13505"/>
    </source>
</evidence>
<accession>A0A3B9KWZ9</accession>
<dbReference type="InterPro" id="IPR027385">
    <property type="entry name" value="Beta-barrel_OMP"/>
</dbReference>
<name>A0A3B9KWZ9_9PROT</name>
<dbReference type="AlphaFoldDB" id="A0A3B9KWZ9"/>
<dbReference type="InterPro" id="IPR051692">
    <property type="entry name" value="OMP-like"/>
</dbReference>
<comment type="caution">
    <text evidence="7">The sequence shown here is derived from an EMBL/GenBank/DDBJ whole genome shotgun (WGS) entry which is preliminary data.</text>
</comment>
<dbReference type="Pfam" id="PF13505">
    <property type="entry name" value="OMP_b-brl"/>
    <property type="match status" value="1"/>
</dbReference>
<evidence type="ECO:0000256" key="3">
    <source>
        <dbReference type="ARBA" id="ARBA00023136"/>
    </source>
</evidence>
<dbReference type="GO" id="GO:0016020">
    <property type="term" value="C:membrane"/>
    <property type="evidence" value="ECO:0007669"/>
    <property type="project" value="UniProtKB-SubCell"/>
</dbReference>
<sequence>MRVQTEGIFSMKSVSFGVAAVVVSLAVPAAAQDVATMGGPRIEVRAGYDNVSLDVDYDDGVDSYNESDGTDGIAYGGEIGYDYNYGSGSIGAYAGVDFASTDICSEFYGADELCLKAGRNFTVGGRLGYMIGSDALFYGKAGYSNGRIRLTYEDFENILGDFDEGENLDGFHVGAGAEVQLSGSSYAKLEYVYTQYNAFDYSDTDVDVDVDLNRHQVLLGVGVRF</sequence>
<dbReference type="PANTHER" id="PTHR34001:SF3">
    <property type="entry name" value="BLL7405 PROTEIN"/>
    <property type="match status" value="1"/>
</dbReference>
<comment type="subcellular location">
    <subcellularLocation>
        <location evidence="1">Membrane</location>
    </subcellularLocation>
</comment>
<dbReference type="InterPro" id="IPR011250">
    <property type="entry name" value="OMP/PagP_B-barrel"/>
</dbReference>
<keyword evidence="3" id="KW-0472">Membrane</keyword>
<dbReference type="Proteomes" id="UP000259173">
    <property type="component" value="Unassembled WGS sequence"/>
</dbReference>
<evidence type="ECO:0000313" key="8">
    <source>
        <dbReference type="Proteomes" id="UP000259173"/>
    </source>
</evidence>
<evidence type="ECO:0000256" key="2">
    <source>
        <dbReference type="ARBA" id="ARBA00022729"/>
    </source>
</evidence>
<evidence type="ECO:0000256" key="1">
    <source>
        <dbReference type="ARBA" id="ARBA00004370"/>
    </source>
</evidence>
<organism evidence="7 8">
    <name type="scientific">Hyphomonas atlantica</name>
    <dbReference type="NCBI Taxonomy" id="1280948"/>
    <lineage>
        <taxon>Bacteria</taxon>
        <taxon>Pseudomonadati</taxon>
        <taxon>Pseudomonadota</taxon>
        <taxon>Alphaproteobacteria</taxon>
        <taxon>Hyphomonadales</taxon>
        <taxon>Hyphomonadaceae</taxon>
        <taxon>Hyphomonas</taxon>
    </lineage>
</organism>
<comment type="similarity">
    <text evidence="4">Belongs to the Omp25/RopB family.</text>
</comment>
<dbReference type="SUPFAM" id="SSF56925">
    <property type="entry name" value="OMPA-like"/>
    <property type="match status" value="1"/>
</dbReference>
<reference evidence="7 8" key="1">
    <citation type="journal article" date="2018" name="Nat. Biotechnol.">
        <title>A standardized bacterial taxonomy based on genome phylogeny substantially revises the tree of life.</title>
        <authorList>
            <person name="Parks D.H."/>
            <person name="Chuvochina M."/>
            <person name="Waite D.W."/>
            <person name="Rinke C."/>
            <person name="Skarshewski A."/>
            <person name="Chaumeil P.A."/>
            <person name="Hugenholtz P."/>
        </authorList>
    </citation>
    <scope>NUCLEOTIDE SEQUENCE [LARGE SCALE GENOMIC DNA]</scope>
    <source>
        <strain evidence="7">UBA8557</strain>
    </source>
</reference>
<proteinExistence type="inferred from homology"/>
<dbReference type="EMBL" id="DMBR01000048">
    <property type="protein sequence ID" value="HAE93240.1"/>
    <property type="molecule type" value="Genomic_DNA"/>
</dbReference>
<feature type="chain" id="PRO_5017704592" description="Outer membrane protein beta-barrel domain-containing protein" evidence="5">
    <location>
        <begin position="32"/>
        <end position="225"/>
    </location>
</feature>
<protein>
    <recommendedName>
        <fullName evidence="6">Outer membrane protein beta-barrel domain-containing protein</fullName>
    </recommendedName>
</protein>
<gene>
    <name evidence="7" type="ORF">DCG65_01680</name>
</gene>
<feature type="domain" description="Outer membrane protein beta-barrel" evidence="6">
    <location>
        <begin position="20"/>
        <end position="225"/>
    </location>
</feature>
<evidence type="ECO:0000256" key="4">
    <source>
        <dbReference type="ARBA" id="ARBA00038306"/>
    </source>
</evidence>
<evidence type="ECO:0000256" key="5">
    <source>
        <dbReference type="SAM" id="SignalP"/>
    </source>
</evidence>
<keyword evidence="2 5" id="KW-0732">Signal</keyword>
<dbReference type="Gene3D" id="2.40.160.20">
    <property type="match status" value="1"/>
</dbReference>
<evidence type="ECO:0000313" key="7">
    <source>
        <dbReference type="EMBL" id="HAE93240.1"/>
    </source>
</evidence>
<dbReference type="PANTHER" id="PTHR34001">
    <property type="entry name" value="BLL7405 PROTEIN"/>
    <property type="match status" value="1"/>
</dbReference>
<feature type="signal peptide" evidence="5">
    <location>
        <begin position="1"/>
        <end position="31"/>
    </location>
</feature>